<dbReference type="CDD" id="cd14014">
    <property type="entry name" value="STKc_PknB_like"/>
    <property type="match status" value="1"/>
</dbReference>
<dbReference type="PROSITE" id="PS50011">
    <property type="entry name" value="PROTEIN_KINASE_DOM"/>
    <property type="match status" value="1"/>
</dbReference>
<dbReference type="SMART" id="SM00220">
    <property type="entry name" value="S_TKc"/>
    <property type="match status" value="1"/>
</dbReference>
<dbReference type="InterPro" id="IPR003661">
    <property type="entry name" value="HisK_dim/P_dom"/>
</dbReference>
<dbReference type="InterPro" id="IPR036890">
    <property type="entry name" value="HATPase_C_sf"/>
</dbReference>
<dbReference type="Pfam" id="PF13191">
    <property type="entry name" value="AAA_16"/>
    <property type="match status" value="1"/>
</dbReference>
<dbReference type="PROSITE" id="PS50109">
    <property type="entry name" value="HIS_KIN"/>
    <property type="match status" value="1"/>
</dbReference>
<dbReference type="RefSeq" id="WP_096667886.1">
    <property type="nucleotide sequence ID" value="NZ_AP018316.1"/>
</dbReference>
<dbReference type="EMBL" id="AP018316">
    <property type="protein sequence ID" value="BAZ86416.1"/>
    <property type="molecule type" value="Genomic_DNA"/>
</dbReference>
<feature type="domain" description="Protein kinase" evidence="7">
    <location>
        <begin position="14"/>
        <end position="274"/>
    </location>
</feature>
<dbReference type="Gene3D" id="3.30.200.20">
    <property type="entry name" value="Phosphorylase Kinase, domain 1"/>
    <property type="match status" value="1"/>
</dbReference>
<dbReference type="InterPro" id="IPR003018">
    <property type="entry name" value="GAF"/>
</dbReference>
<dbReference type="PRINTS" id="PR00344">
    <property type="entry name" value="BCTRLSENSOR"/>
</dbReference>
<dbReference type="PANTHER" id="PTHR43642:SF1">
    <property type="entry name" value="HYBRID SIGNAL TRANSDUCTION HISTIDINE KINASE G"/>
    <property type="match status" value="1"/>
</dbReference>
<dbReference type="CDD" id="cd00082">
    <property type="entry name" value="HisKA"/>
    <property type="match status" value="1"/>
</dbReference>
<name>A0A1Z4V4F9_9CYAN</name>
<dbReference type="Gene3D" id="3.30.450.40">
    <property type="match status" value="1"/>
</dbReference>
<dbReference type="Pfam" id="PF00069">
    <property type="entry name" value="Pkinase"/>
    <property type="match status" value="1"/>
</dbReference>
<accession>A0A1Z4V4F9</accession>
<dbReference type="SUPFAM" id="SSF56112">
    <property type="entry name" value="Protein kinase-like (PK-like)"/>
    <property type="match status" value="1"/>
</dbReference>
<dbReference type="InterPro" id="IPR003594">
    <property type="entry name" value="HATPase_dom"/>
</dbReference>
<keyword evidence="6" id="KW-0175">Coiled coil</keyword>
<dbReference type="Gene3D" id="3.40.50.300">
    <property type="entry name" value="P-loop containing nucleotide triphosphate hydrolases"/>
    <property type="match status" value="1"/>
</dbReference>
<dbReference type="OrthoDB" id="573511at2"/>
<dbReference type="GO" id="GO:0000155">
    <property type="term" value="F:phosphorelay sensor kinase activity"/>
    <property type="evidence" value="ECO:0007669"/>
    <property type="project" value="InterPro"/>
</dbReference>
<dbReference type="GO" id="GO:0005524">
    <property type="term" value="F:ATP binding"/>
    <property type="evidence" value="ECO:0007669"/>
    <property type="project" value="InterPro"/>
</dbReference>
<dbReference type="SUPFAM" id="SSF55874">
    <property type="entry name" value="ATPase domain of HSP90 chaperone/DNA topoisomerase II/histidine kinase"/>
    <property type="match status" value="1"/>
</dbReference>
<dbReference type="EC" id="2.7.13.3" evidence="2"/>
<dbReference type="InterPro" id="IPR036097">
    <property type="entry name" value="HisK_dim/P_sf"/>
</dbReference>
<dbReference type="SUPFAM" id="SSF47384">
    <property type="entry name" value="Homodimeric domain of signal transducing histidine kinase"/>
    <property type="match status" value="1"/>
</dbReference>
<dbReference type="Gene3D" id="1.10.510.10">
    <property type="entry name" value="Transferase(Phosphotransferase) domain 1"/>
    <property type="match status" value="1"/>
</dbReference>
<dbReference type="SUPFAM" id="SSF52540">
    <property type="entry name" value="P-loop containing nucleoside triphosphate hydrolases"/>
    <property type="match status" value="1"/>
</dbReference>
<dbReference type="InterPro" id="IPR053159">
    <property type="entry name" value="Hybrid_Histidine_Kinase"/>
</dbReference>
<dbReference type="InterPro" id="IPR000719">
    <property type="entry name" value="Prot_kinase_dom"/>
</dbReference>
<gene>
    <name evidence="9" type="ORF">NIES806_26280</name>
</gene>
<dbReference type="PANTHER" id="PTHR43642">
    <property type="entry name" value="HYBRID SIGNAL TRANSDUCTION HISTIDINE KINASE G"/>
    <property type="match status" value="1"/>
</dbReference>
<organism evidence="9 10">
    <name type="scientific">Dolichospermum compactum NIES-806</name>
    <dbReference type="NCBI Taxonomy" id="1973481"/>
    <lineage>
        <taxon>Bacteria</taxon>
        <taxon>Bacillati</taxon>
        <taxon>Cyanobacteriota</taxon>
        <taxon>Cyanophyceae</taxon>
        <taxon>Nostocales</taxon>
        <taxon>Aphanizomenonaceae</taxon>
        <taxon>Dolichospermum</taxon>
        <taxon>Dolichospermum compactum</taxon>
    </lineage>
</organism>
<feature type="coiled-coil region" evidence="6">
    <location>
        <begin position="1503"/>
        <end position="1533"/>
    </location>
</feature>
<dbReference type="InterPro" id="IPR011009">
    <property type="entry name" value="Kinase-like_dom_sf"/>
</dbReference>
<evidence type="ECO:0000256" key="2">
    <source>
        <dbReference type="ARBA" id="ARBA00012438"/>
    </source>
</evidence>
<dbReference type="InterPro" id="IPR004358">
    <property type="entry name" value="Sig_transdc_His_kin-like_C"/>
</dbReference>
<dbReference type="SUPFAM" id="SSF55781">
    <property type="entry name" value="GAF domain-like"/>
    <property type="match status" value="1"/>
</dbReference>
<evidence type="ECO:0000313" key="10">
    <source>
        <dbReference type="Proteomes" id="UP000218702"/>
    </source>
</evidence>
<dbReference type="Pfam" id="PF02518">
    <property type="entry name" value="HATPase_c"/>
    <property type="match status" value="1"/>
</dbReference>
<feature type="domain" description="Histidine kinase" evidence="8">
    <location>
        <begin position="1542"/>
        <end position="1800"/>
    </location>
</feature>
<dbReference type="Pfam" id="PF01590">
    <property type="entry name" value="GAF"/>
    <property type="match status" value="1"/>
</dbReference>
<keyword evidence="4 9" id="KW-0808">Transferase</keyword>
<evidence type="ECO:0000256" key="4">
    <source>
        <dbReference type="ARBA" id="ARBA00022777"/>
    </source>
</evidence>
<dbReference type="SMART" id="SM00387">
    <property type="entry name" value="HATPase_c"/>
    <property type="match status" value="1"/>
</dbReference>
<keyword evidence="3" id="KW-0597">Phosphoprotein</keyword>
<dbReference type="Gene3D" id="3.30.565.10">
    <property type="entry name" value="Histidine kinase-like ATPase, C-terminal domain"/>
    <property type="match status" value="1"/>
</dbReference>
<protein>
    <recommendedName>
        <fullName evidence="2">histidine kinase</fullName>
        <ecNumber evidence="2">2.7.13.3</ecNumber>
    </recommendedName>
</protein>
<keyword evidence="10" id="KW-1185">Reference proteome</keyword>
<evidence type="ECO:0000256" key="5">
    <source>
        <dbReference type="ARBA" id="ARBA00023012"/>
    </source>
</evidence>
<evidence type="ECO:0000313" key="9">
    <source>
        <dbReference type="EMBL" id="BAZ86416.1"/>
    </source>
</evidence>
<dbReference type="Proteomes" id="UP000218702">
    <property type="component" value="Chromosome"/>
</dbReference>
<evidence type="ECO:0000256" key="1">
    <source>
        <dbReference type="ARBA" id="ARBA00000085"/>
    </source>
</evidence>
<proteinExistence type="predicted"/>
<dbReference type="PROSITE" id="PS00108">
    <property type="entry name" value="PROTEIN_KINASE_ST"/>
    <property type="match status" value="1"/>
</dbReference>
<keyword evidence="4 9" id="KW-0418">Kinase</keyword>
<sequence length="1803" mass="204850">MNKSNIGTVTIPGYTITELIYASKKTTVYRGQQQTTQISVIIKILNAEYPPLQDLIAFKNQFAISQQIDHPNIIKCYELEKYGNSYALILEDFSGISLTEYTNSQKLDINSFMPIAIAITKALEFLYAKKIIHKDIKPRNILINPETQEIKLIDFSISSLLPKETVDIKSPNVLAGTLLYMSPEQTGRMNRGIDYRTDFYSLGVTFYELLTGQLPFYSQNHLELIYYHLAKVPIHPREINPQIPQVIADVITKLMAKNPDDRYQTARGIRHDLEICQKMLLTEGEINNFELAKRDISDRFLIHNRLYGREQEIITLLKAFENVSAGNKELILVAGFSGIGKTAVVNEVQKPIVREKGYFISGKYDQFQRNIPFSALVQAFRNLMRQLLTENTVQLQEWKIQILSALGEQAQVIIDVIPELENIIGQQSLVPELTGNASENRFNLLFSKFIQVFATSEHPLVIFLDDLQWADIASLKLIKLLMCEKYTKYLLLIGAYRDNEVNPGHPLITTLDDIRQENITINQIILQALDKSHIRLLVTDTLSCPESHNQDLTELLLRTTQGNPFFTNQLLKSLHEDGLITFNFSLGYWQCDLNAAKALYHNDDIVNFLKIQLQKLPKNTQDILKIAACIGNQFDLSTLAIVCEKSQIQIAAELWDALQEELIIPQNEAYKFFTGEESIFDVFNLNLPVNSTELIFAKYKFFHDRVQQAAYVLISDVDKSAMHLKIGQLLLKNTNATELEEKIFEIVNQLNIGVELITNQSERHELAKLNLIAGCKAKSSTAHEAAIRYLKVGLELLAVNSWEDEYELTLNLYTEIAEAEYLNIDFEQAEIYIEVIKQNATSLIDKVKVYEAQIQIYMSQLQLQRAIETGLNLVNLLGVNLEKTPPQNLNVDDLINLPEMIATDKLAVMRILTNLTAASYFVDPELFPVIIFTMINLSVKYGNSPFSAPGYVNYGVILCGFVADIETGYRYGELALNILDKFDGRTVKCRVMLMWACNVLFWKKHLKTVVSSLQEALQSGIETGDLEYSGYCSSMYNMNMIFSGENLSYVFEQLKSHILLMYSLKQEGTVLLHKLWYQLVFNLAEINETKQIFDGELFDESQILPILIASKSSTVIFSLYLAKTIFYYFSGFTSIAVDNGIQGEAYLECVVGQVTTSQYNFYYSLSLLAEYNQQSVSRQKQYLEKVVSNQEKMKNWAIHAPMNFQHKYELIEAEKARVLGNNWQAIELYDQAIAGAKEHKYLHEEALANELAAKFYLSFNKEKIAKTYLIDAYYCYANWGARAKIESLETTYPHLLEPIINQTKTKLTVGEVSTLISKPSLTGVSALLDLETVTKASLAISSEIQIDKLLYTLMEVISENVAANKSALILQKEGNLILVAQCMNEHECKLSTTPINDSQDLPLSIINYVANMQEYLLISDAINDQDFANDSYIIQHQSKSILCNPILNKGQLIGILYLENNLTVGAFTIDRLRILNLLSSQAAISLENAQLYSNLEEKVTQRTQELNENNLHLEQTLHELKATQSQLIQTEKMSSLGQMVAGIAHEINNPVNFIYANIEHTSNYIEFIINLLNLYQKEYPHPSDIIEKHKQDNDFDFVIQDLPRIIDSMMIGSERIRKIVLGLRNFSRLDESATKPVDIHEGIDSTLMILQPRFQEKLGYSSNVLIKKYGNLPLVQCYASQLNQVFMNIISNAIDVLKQREKSLSTAELNNNPNQIIIRTQIINNNWVQIAIKDNGMGINPEIKQRIFDPFFTTKPVGEGTGLGLSISYQIIVDKHSGKLDCISAPGKGTEFIIEIPIKLHQL</sequence>
<comment type="catalytic activity">
    <reaction evidence="1">
        <text>ATP + protein L-histidine = ADP + protein N-phospho-L-histidine.</text>
        <dbReference type="EC" id="2.7.13.3"/>
    </reaction>
</comment>
<dbReference type="InterPro" id="IPR005467">
    <property type="entry name" value="His_kinase_dom"/>
</dbReference>
<dbReference type="SMART" id="SM00065">
    <property type="entry name" value="GAF"/>
    <property type="match status" value="1"/>
</dbReference>
<dbReference type="Gene3D" id="1.10.287.130">
    <property type="match status" value="1"/>
</dbReference>
<keyword evidence="5" id="KW-0902">Two-component regulatory system</keyword>
<evidence type="ECO:0000256" key="6">
    <source>
        <dbReference type="SAM" id="Coils"/>
    </source>
</evidence>
<dbReference type="InterPro" id="IPR041664">
    <property type="entry name" value="AAA_16"/>
</dbReference>
<dbReference type="InterPro" id="IPR029016">
    <property type="entry name" value="GAF-like_dom_sf"/>
</dbReference>
<dbReference type="InterPro" id="IPR027417">
    <property type="entry name" value="P-loop_NTPase"/>
</dbReference>
<evidence type="ECO:0000256" key="3">
    <source>
        <dbReference type="ARBA" id="ARBA00022553"/>
    </source>
</evidence>
<evidence type="ECO:0000259" key="8">
    <source>
        <dbReference type="PROSITE" id="PS50109"/>
    </source>
</evidence>
<dbReference type="InterPro" id="IPR008271">
    <property type="entry name" value="Ser/Thr_kinase_AS"/>
</dbReference>
<evidence type="ECO:0000259" key="7">
    <source>
        <dbReference type="PROSITE" id="PS50011"/>
    </source>
</evidence>
<dbReference type="KEGG" id="dcm:NIES806_26280"/>
<reference evidence="9 10" key="1">
    <citation type="submission" date="2017-06" db="EMBL/GenBank/DDBJ databases">
        <title>Genome sequencing of cyanobaciteial culture collection at National Institute for Environmental Studies (NIES).</title>
        <authorList>
            <person name="Hirose Y."/>
            <person name="Shimura Y."/>
            <person name="Fujisawa T."/>
            <person name="Nakamura Y."/>
            <person name="Kawachi M."/>
        </authorList>
    </citation>
    <scope>NUCLEOTIDE SEQUENCE [LARGE SCALE GENOMIC DNA]</scope>
    <source>
        <strain evidence="9 10">NIES-806</strain>
    </source>
</reference>